<feature type="non-terminal residue" evidence="7">
    <location>
        <position position="157"/>
    </location>
</feature>
<keyword evidence="2" id="KW-0805">Transcription regulation</keyword>
<dbReference type="InterPro" id="IPR009057">
    <property type="entry name" value="Homeodomain-like_sf"/>
</dbReference>
<keyword evidence="4" id="KW-0539">Nucleus</keyword>
<reference evidence="7 8" key="1">
    <citation type="journal article" date="2021" name="BMC Genomics">
        <title>Datura genome reveals duplications of psychoactive alkaloid biosynthetic genes and high mutation rate following tissue culture.</title>
        <authorList>
            <person name="Rajewski A."/>
            <person name="Carter-House D."/>
            <person name="Stajich J."/>
            <person name="Litt A."/>
        </authorList>
    </citation>
    <scope>NUCLEOTIDE SEQUENCE [LARGE SCALE GENOMIC DNA]</scope>
    <source>
        <strain evidence="7">AR-01</strain>
    </source>
</reference>
<dbReference type="InterPro" id="IPR006447">
    <property type="entry name" value="Myb_dom_plants"/>
</dbReference>
<sequence>MSSRPLSPVVKNDDSRLMSFSYPPPGYHKLTRLQSLQIKQELEVDDVPSLVNHRPIKFCGGLKKINDNDINYYNPPVFNLNGVVHQIEQKVDQQNKDVASPSRGKSRPTPWTDELQVKFIDIVDRLGGPRVAKPRHIMKNMEHMGVSYYQITNHLQV</sequence>
<evidence type="ECO:0000256" key="2">
    <source>
        <dbReference type="ARBA" id="ARBA00023015"/>
    </source>
</evidence>
<dbReference type="Gene3D" id="1.10.10.60">
    <property type="entry name" value="Homeodomain-like"/>
    <property type="match status" value="1"/>
</dbReference>
<name>A0ABS8T7M1_DATST</name>
<dbReference type="Proteomes" id="UP000823775">
    <property type="component" value="Unassembled WGS sequence"/>
</dbReference>
<dbReference type="PROSITE" id="PS51294">
    <property type="entry name" value="HTH_MYB"/>
    <property type="match status" value="1"/>
</dbReference>
<evidence type="ECO:0000256" key="5">
    <source>
        <dbReference type="SAM" id="MobiDB-lite"/>
    </source>
</evidence>
<dbReference type="NCBIfam" id="TIGR01557">
    <property type="entry name" value="myb_SHAQKYF"/>
    <property type="match status" value="1"/>
</dbReference>
<evidence type="ECO:0000256" key="3">
    <source>
        <dbReference type="ARBA" id="ARBA00023163"/>
    </source>
</evidence>
<keyword evidence="3" id="KW-0804">Transcription</keyword>
<feature type="domain" description="HTH myb-type" evidence="6">
    <location>
        <begin position="110"/>
        <end position="157"/>
    </location>
</feature>
<evidence type="ECO:0000259" key="6">
    <source>
        <dbReference type="PROSITE" id="PS51294"/>
    </source>
</evidence>
<protein>
    <recommendedName>
        <fullName evidence="6">HTH myb-type domain-containing protein</fullName>
    </recommendedName>
</protein>
<dbReference type="InterPro" id="IPR017930">
    <property type="entry name" value="Myb_dom"/>
</dbReference>
<organism evidence="7 8">
    <name type="scientific">Datura stramonium</name>
    <name type="common">Jimsonweed</name>
    <name type="synonym">Common thornapple</name>
    <dbReference type="NCBI Taxonomy" id="4076"/>
    <lineage>
        <taxon>Eukaryota</taxon>
        <taxon>Viridiplantae</taxon>
        <taxon>Streptophyta</taxon>
        <taxon>Embryophyta</taxon>
        <taxon>Tracheophyta</taxon>
        <taxon>Spermatophyta</taxon>
        <taxon>Magnoliopsida</taxon>
        <taxon>eudicotyledons</taxon>
        <taxon>Gunneridae</taxon>
        <taxon>Pentapetalae</taxon>
        <taxon>asterids</taxon>
        <taxon>lamiids</taxon>
        <taxon>Solanales</taxon>
        <taxon>Solanaceae</taxon>
        <taxon>Solanoideae</taxon>
        <taxon>Datureae</taxon>
        <taxon>Datura</taxon>
    </lineage>
</organism>
<feature type="region of interest" description="Disordered" evidence="5">
    <location>
        <begin position="91"/>
        <end position="110"/>
    </location>
</feature>
<proteinExistence type="predicted"/>
<evidence type="ECO:0000256" key="1">
    <source>
        <dbReference type="ARBA" id="ARBA00004123"/>
    </source>
</evidence>
<comment type="caution">
    <text evidence="7">The sequence shown here is derived from an EMBL/GenBank/DDBJ whole genome shotgun (WGS) entry which is preliminary data.</text>
</comment>
<evidence type="ECO:0000313" key="8">
    <source>
        <dbReference type="Proteomes" id="UP000823775"/>
    </source>
</evidence>
<gene>
    <name evidence="7" type="ORF">HAX54_003441</name>
</gene>
<evidence type="ECO:0000313" key="7">
    <source>
        <dbReference type="EMBL" id="MCD7466599.1"/>
    </source>
</evidence>
<accession>A0ABS8T7M1</accession>
<dbReference type="SUPFAM" id="SSF46689">
    <property type="entry name" value="Homeodomain-like"/>
    <property type="match status" value="1"/>
</dbReference>
<evidence type="ECO:0000256" key="4">
    <source>
        <dbReference type="ARBA" id="ARBA00023242"/>
    </source>
</evidence>
<dbReference type="EMBL" id="JACEIK010001158">
    <property type="protein sequence ID" value="MCD7466599.1"/>
    <property type="molecule type" value="Genomic_DNA"/>
</dbReference>
<keyword evidence="8" id="KW-1185">Reference proteome</keyword>
<comment type="subcellular location">
    <subcellularLocation>
        <location evidence="1">Nucleus</location>
    </subcellularLocation>
</comment>